<dbReference type="SUPFAM" id="SSF52540">
    <property type="entry name" value="P-loop containing nucleoside triphosphate hydrolases"/>
    <property type="match status" value="1"/>
</dbReference>
<name>L1ICG8_GUITC</name>
<dbReference type="PaxDb" id="55529-EKX33624"/>
<dbReference type="AlphaFoldDB" id="L1ICG8"/>
<dbReference type="RefSeq" id="XP_005820604.1">
    <property type="nucleotide sequence ID" value="XM_005820547.1"/>
</dbReference>
<dbReference type="Pfam" id="PF13191">
    <property type="entry name" value="AAA_16"/>
    <property type="match status" value="1"/>
</dbReference>
<dbReference type="HOGENOM" id="CLU_1345423_0_0_1"/>
<dbReference type="GO" id="GO:0006270">
    <property type="term" value="P:DNA replication initiation"/>
    <property type="evidence" value="ECO:0007669"/>
    <property type="project" value="TreeGrafter"/>
</dbReference>
<keyword evidence="7" id="KW-1185">Reference proteome</keyword>
<dbReference type="GeneID" id="17290345"/>
<dbReference type="PANTHER" id="PTHR12705">
    <property type="entry name" value="ORIGIN RECOGNITION COMPLEX SUBUNIT 5"/>
    <property type="match status" value="1"/>
</dbReference>
<evidence type="ECO:0000313" key="6">
    <source>
        <dbReference type="EnsemblProtists" id="EKX33624"/>
    </source>
</evidence>
<dbReference type="Gene3D" id="3.40.50.300">
    <property type="entry name" value="P-loop containing nucleotide triphosphate hydrolases"/>
    <property type="match status" value="1"/>
</dbReference>
<feature type="domain" description="Orc1-like AAA ATPase" evidence="4">
    <location>
        <begin position="43"/>
        <end position="201"/>
    </location>
</feature>
<dbReference type="eggNOG" id="KOG2543">
    <property type="taxonomic scope" value="Eukaryota"/>
</dbReference>
<feature type="compositionally biased region" description="Basic and acidic residues" evidence="3">
    <location>
        <begin position="1"/>
        <end position="13"/>
    </location>
</feature>
<evidence type="ECO:0000313" key="5">
    <source>
        <dbReference type="EMBL" id="EKX33624.1"/>
    </source>
</evidence>
<dbReference type="Proteomes" id="UP000011087">
    <property type="component" value="Unassembled WGS sequence"/>
</dbReference>
<evidence type="ECO:0000259" key="4">
    <source>
        <dbReference type="Pfam" id="PF13191"/>
    </source>
</evidence>
<dbReference type="InterPro" id="IPR020796">
    <property type="entry name" value="ORC5"/>
</dbReference>
<evidence type="ECO:0000256" key="1">
    <source>
        <dbReference type="ARBA" id="ARBA00004229"/>
    </source>
</evidence>
<proteinExistence type="inferred from homology"/>
<evidence type="ECO:0000256" key="3">
    <source>
        <dbReference type="SAM" id="MobiDB-lite"/>
    </source>
</evidence>
<evidence type="ECO:0000256" key="2">
    <source>
        <dbReference type="ARBA" id="ARBA00006269"/>
    </source>
</evidence>
<dbReference type="EMBL" id="JH993135">
    <property type="protein sequence ID" value="EKX33624.1"/>
    <property type="molecule type" value="Genomic_DNA"/>
</dbReference>
<reference evidence="5 7" key="1">
    <citation type="journal article" date="2012" name="Nature">
        <title>Algal genomes reveal evolutionary mosaicism and the fate of nucleomorphs.</title>
        <authorList>
            <consortium name="DOE Joint Genome Institute"/>
            <person name="Curtis B.A."/>
            <person name="Tanifuji G."/>
            <person name="Burki F."/>
            <person name="Gruber A."/>
            <person name="Irimia M."/>
            <person name="Maruyama S."/>
            <person name="Arias M.C."/>
            <person name="Ball S.G."/>
            <person name="Gile G.H."/>
            <person name="Hirakawa Y."/>
            <person name="Hopkins J.F."/>
            <person name="Kuo A."/>
            <person name="Rensing S.A."/>
            <person name="Schmutz J."/>
            <person name="Symeonidi A."/>
            <person name="Elias M."/>
            <person name="Eveleigh R.J."/>
            <person name="Herman E.K."/>
            <person name="Klute M.J."/>
            <person name="Nakayama T."/>
            <person name="Obornik M."/>
            <person name="Reyes-Prieto A."/>
            <person name="Armbrust E.V."/>
            <person name="Aves S.J."/>
            <person name="Beiko R.G."/>
            <person name="Coutinho P."/>
            <person name="Dacks J.B."/>
            <person name="Durnford D.G."/>
            <person name="Fast N.M."/>
            <person name="Green B.R."/>
            <person name="Grisdale C.J."/>
            <person name="Hempel F."/>
            <person name="Henrissat B."/>
            <person name="Hoppner M.P."/>
            <person name="Ishida K."/>
            <person name="Kim E."/>
            <person name="Koreny L."/>
            <person name="Kroth P.G."/>
            <person name="Liu Y."/>
            <person name="Malik S.B."/>
            <person name="Maier U.G."/>
            <person name="McRose D."/>
            <person name="Mock T."/>
            <person name="Neilson J.A."/>
            <person name="Onodera N.T."/>
            <person name="Poole A.M."/>
            <person name="Pritham E.J."/>
            <person name="Richards T.A."/>
            <person name="Rocap G."/>
            <person name="Roy S.W."/>
            <person name="Sarai C."/>
            <person name="Schaack S."/>
            <person name="Shirato S."/>
            <person name="Slamovits C.H."/>
            <person name="Spencer D.F."/>
            <person name="Suzuki S."/>
            <person name="Worden A.Z."/>
            <person name="Zauner S."/>
            <person name="Barry K."/>
            <person name="Bell C."/>
            <person name="Bharti A.K."/>
            <person name="Crow J.A."/>
            <person name="Grimwood J."/>
            <person name="Kramer R."/>
            <person name="Lindquist E."/>
            <person name="Lucas S."/>
            <person name="Salamov A."/>
            <person name="McFadden G.I."/>
            <person name="Lane C.E."/>
            <person name="Keeling P.J."/>
            <person name="Gray M.W."/>
            <person name="Grigoriev I.V."/>
            <person name="Archibald J.M."/>
        </authorList>
    </citation>
    <scope>NUCLEOTIDE SEQUENCE</scope>
    <source>
        <strain evidence="5 7">CCMP2712</strain>
    </source>
</reference>
<protein>
    <recommendedName>
        <fullName evidence="4">Orc1-like AAA ATPase domain-containing protein</fullName>
    </recommendedName>
</protein>
<feature type="region of interest" description="Disordered" evidence="3">
    <location>
        <begin position="1"/>
        <end position="35"/>
    </location>
</feature>
<organism evidence="5">
    <name type="scientific">Guillardia theta (strain CCMP2712)</name>
    <name type="common">Cryptophyte</name>
    <dbReference type="NCBI Taxonomy" id="905079"/>
    <lineage>
        <taxon>Eukaryota</taxon>
        <taxon>Cryptophyceae</taxon>
        <taxon>Pyrenomonadales</taxon>
        <taxon>Geminigeraceae</taxon>
        <taxon>Guillardia</taxon>
    </lineage>
</organism>
<evidence type="ECO:0000313" key="7">
    <source>
        <dbReference type="Proteomes" id="UP000011087"/>
    </source>
</evidence>
<comment type="similarity">
    <text evidence="2">Belongs to the ORC5 family.</text>
</comment>
<accession>L1ICG8</accession>
<dbReference type="GO" id="GO:0003688">
    <property type="term" value="F:DNA replication origin binding"/>
    <property type="evidence" value="ECO:0007669"/>
    <property type="project" value="TreeGrafter"/>
</dbReference>
<gene>
    <name evidence="5" type="ORF">GUITHDRAFT_120212</name>
</gene>
<dbReference type="PANTHER" id="PTHR12705:SF0">
    <property type="entry name" value="ORIGIN RECOGNITION COMPLEX SUBUNIT 5"/>
    <property type="match status" value="1"/>
</dbReference>
<dbReference type="InterPro" id="IPR027417">
    <property type="entry name" value="P-loop_NTPase"/>
</dbReference>
<reference evidence="6" key="3">
    <citation type="submission" date="2016-03" db="UniProtKB">
        <authorList>
            <consortium name="EnsemblProtists"/>
        </authorList>
    </citation>
    <scope>IDENTIFICATION</scope>
</reference>
<dbReference type="KEGG" id="gtt:GUITHDRAFT_120212"/>
<dbReference type="STRING" id="905079.L1ICG8"/>
<dbReference type="OrthoDB" id="365981at2759"/>
<dbReference type="OMA" id="HAIVNCV"/>
<dbReference type="InterPro" id="IPR041664">
    <property type="entry name" value="AAA_16"/>
</dbReference>
<sequence length="204" mass="23517">MGKERKREEERQGGRGGEAEQDEQGTSRPNMNEPVRVKEMRARWIGRNDEIQQLLNIFGPRRAHVPPIFVNGHASTGKSAVVQDLLLTLKAPHAFVNCVEATTPSALFEMVLQQLCCSGRRTSSEEEENKLRCNDVSKFVRLFVDNKSLRQTCGDEEGRWILHERKEQEEEETCFLVFDRAERLRNLDPHLLKTLARMNELTSR</sequence>
<dbReference type="GO" id="GO:0009507">
    <property type="term" value="C:chloroplast"/>
    <property type="evidence" value="ECO:0007669"/>
    <property type="project" value="UniProtKB-SubCell"/>
</dbReference>
<dbReference type="GO" id="GO:0005664">
    <property type="term" value="C:nuclear origin of replication recognition complex"/>
    <property type="evidence" value="ECO:0007669"/>
    <property type="project" value="TreeGrafter"/>
</dbReference>
<comment type="subcellular location">
    <subcellularLocation>
        <location evidence="1">Plastid</location>
        <location evidence="1">Chloroplast</location>
    </subcellularLocation>
</comment>
<dbReference type="EnsemblProtists" id="EKX33624">
    <property type="protein sequence ID" value="EKX33624"/>
    <property type="gene ID" value="GUITHDRAFT_120212"/>
</dbReference>
<reference evidence="7" key="2">
    <citation type="submission" date="2012-11" db="EMBL/GenBank/DDBJ databases">
        <authorList>
            <person name="Kuo A."/>
            <person name="Curtis B.A."/>
            <person name="Tanifuji G."/>
            <person name="Burki F."/>
            <person name="Gruber A."/>
            <person name="Irimia M."/>
            <person name="Maruyama S."/>
            <person name="Arias M.C."/>
            <person name="Ball S.G."/>
            <person name="Gile G.H."/>
            <person name="Hirakawa Y."/>
            <person name="Hopkins J.F."/>
            <person name="Rensing S.A."/>
            <person name="Schmutz J."/>
            <person name="Symeonidi A."/>
            <person name="Elias M."/>
            <person name="Eveleigh R.J."/>
            <person name="Herman E.K."/>
            <person name="Klute M.J."/>
            <person name="Nakayama T."/>
            <person name="Obornik M."/>
            <person name="Reyes-Prieto A."/>
            <person name="Armbrust E.V."/>
            <person name="Aves S.J."/>
            <person name="Beiko R.G."/>
            <person name="Coutinho P."/>
            <person name="Dacks J.B."/>
            <person name="Durnford D.G."/>
            <person name="Fast N.M."/>
            <person name="Green B.R."/>
            <person name="Grisdale C."/>
            <person name="Hempe F."/>
            <person name="Henrissat B."/>
            <person name="Hoppner M.P."/>
            <person name="Ishida K.-I."/>
            <person name="Kim E."/>
            <person name="Koreny L."/>
            <person name="Kroth P.G."/>
            <person name="Liu Y."/>
            <person name="Malik S.-B."/>
            <person name="Maier U.G."/>
            <person name="McRose D."/>
            <person name="Mock T."/>
            <person name="Neilson J.A."/>
            <person name="Onodera N.T."/>
            <person name="Poole A.M."/>
            <person name="Pritham E.J."/>
            <person name="Richards T.A."/>
            <person name="Rocap G."/>
            <person name="Roy S.W."/>
            <person name="Sarai C."/>
            <person name="Schaack S."/>
            <person name="Shirato S."/>
            <person name="Slamovits C.H."/>
            <person name="Spencer D.F."/>
            <person name="Suzuki S."/>
            <person name="Worden A.Z."/>
            <person name="Zauner S."/>
            <person name="Barry K."/>
            <person name="Bell C."/>
            <person name="Bharti A.K."/>
            <person name="Crow J.A."/>
            <person name="Grimwood J."/>
            <person name="Kramer R."/>
            <person name="Lindquist E."/>
            <person name="Lucas S."/>
            <person name="Salamov A."/>
            <person name="McFadden G.I."/>
            <person name="Lane C.E."/>
            <person name="Keeling P.J."/>
            <person name="Gray M.W."/>
            <person name="Grigoriev I.V."/>
            <person name="Archibald J.M."/>
        </authorList>
    </citation>
    <scope>NUCLEOTIDE SEQUENCE</scope>
    <source>
        <strain evidence="7">CCMP2712</strain>
    </source>
</reference>